<proteinExistence type="inferred from homology"/>
<evidence type="ECO:0000313" key="3">
    <source>
        <dbReference type="EMBL" id="MBU3830882.1"/>
    </source>
</evidence>
<evidence type="ECO:0000256" key="1">
    <source>
        <dbReference type="ARBA" id="ARBA00010828"/>
    </source>
</evidence>
<reference evidence="3" key="2">
    <citation type="submission" date="2021-04" db="EMBL/GenBank/DDBJ databases">
        <authorList>
            <person name="Gilroy R."/>
        </authorList>
    </citation>
    <scope>NUCLEOTIDE SEQUENCE</scope>
    <source>
        <strain evidence="3">A5-1222</strain>
    </source>
</reference>
<evidence type="ECO:0000256" key="2">
    <source>
        <dbReference type="SAM" id="SignalP"/>
    </source>
</evidence>
<protein>
    <submittedName>
        <fullName evidence="3">MSCRAMM family adhesin SdrC</fullName>
    </submittedName>
</protein>
<comment type="caution">
    <text evidence="3">The sequence shown here is derived from an EMBL/GenBank/DDBJ whole genome shotgun (WGS) entry which is preliminary data.</text>
</comment>
<keyword evidence="2" id="KW-0732">Signal</keyword>
<feature type="signal peptide" evidence="2">
    <location>
        <begin position="1"/>
        <end position="33"/>
    </location>
</feature>
<dbReference type="Proteomes" id="UP000824247">
    <property type="component" value="Unassembled WGS sequence"/>
</dbReference>
<dbReference type="InterPro" id="IPR022186">
    <property type="entry name" value="DUF3713"/>
</dbReference>
<accession>A0A9E2NVX7</accession>
<dbReference type="Pfam" id="PF12506">
    <property type="entry name" value="DUF3713"/>
    <property type="match status" value="1"/>
</dbReference>
<dbReference type="AlphaFoldDB" id="A0A9E2NVX7"/>
<reference evidence="3" key="1">
    <citation type="journal article" date="2021" name="PeerJ">
        <title>Extensive microbial diversity within the chicken gut microbiome revealed by metagenomics and culture.</title>
        <authorList>
            <person name="Gilroy R."/>
            <person name="Ravi A."/>
            <person name="Getino M."/>
            <person name="Pursley I."/>
            <person name="Horton D.L."/>
            <person name="Alikhan N.F."/>
            <person name="Baker D."/>
            <person name="Gharbi K."/>
            <person name="Hall N."/>
            <person name="Watson M."/>
            <person name="Adriaenssens E.M."/>
            <person name="Foster-Nyarko E."/>
            <person name="Jarju S."/>
            <person name="Secka A."/>
            <person name="Antonio M."/>
            <person name="Oren A."/>
            <person name="Chaudhuri R.R."/>
            <person name="La Ragione R."/>
            <person name="Hildebrand F."/>
            <person name="Pallen M.J."/>
        </authorList>
    </citation>
    <scope>NUCLEOTIDE SEQUENCE</scope>
    <source>
        <strain evidence="3">A5-1222</strain>
    </source>
</reference>
<feature type="chain" id="PRO_5038746668" evidence="2">
    <location>
        <begin position="34"/>
        <end position="1272"/>
    </location>
</feature>
<dbReference type="EMBL" id="JAHLFM010000027">
    <property type="protein sequence ID" value="MBU3830882.1"/>
    <property type="molecule type" value="Genomic_DNA"/>
</dbReference>
<organism evidence="3 4">
    <name type="scientific">Candidatus Ureaplasma intestinipullorum</name>
    <dbReference type="NCBI Taxonomy" id="2838770"/>
    <lineage>
        <taxon>Bacteria</taxon>
        <taxon>Bacillati</taxon>
        <taxon>Mycoplasmatota</taxon>
        <taxon>Mycoplasmoidales</taxon>
        <taxon>Mycoplasmoidaceae</taxon>
        <taxon>Ureaplasma</taxon>
    </lineage>
</organism>
<gene>
    <name evidence="3" type="ORF">H9897_01890</name>
</gene>
<sequence>MNKKKKIFKFSCFGLIGVLSLSLTLPFVLNSCASNSTTVTNPSLHANSFTSMNKDDLSPIALASLSSTEGRQSLLKTFSNKLLENWFGTISNSTLTSVYNKWVSDAEDSYKNEYDNYKNTKCDNWKVLFQKEVLDPVGGTKEDYILNKIYANVKDKFIEIIFKNKYLSVKDGNNGYVKVDANTKGLISKPENINGANGAGTKNNFAFSEAAIEKNSRTSLDYGIADFLNFLMDDWIYNVFPLPISMSLWKNAANPNTSNLFDLTYFGSDTVGTEGSYNFQYFTPKSKSPVYLTTTDKFELLMTNLKNGRYVDATTGLINLPTDYTEDSSTSMTIEFDKLYSGEISIPFASAALYKLNNEVFGISDQNIYTANESNIVTDSIMKNFLVFNGQTGDATTGVFNFPYDVYINNASVFFGEYQNAKGIRDNINLGGSLSNFILNRNSFGVHLISIDRISKIKEAVGTVGAGTAITLDQYKKACNEIRNTFMYRYAEDQVNGTSKYDIMSSLKTYLTDNFDKILFRYVSSYVNDSTSNTNNLFGAAVVNNTAYTGNAGSTKSTFLNFNDQTDQSYIDVLTSISNNTPLSNLLKNAILLEKAESILKTWNNLKSKIYDNAANYNNVTKPDEWKKYGIAGVMPYTRNTTTGNFDSLSNLITYLIKNVSTNSPALPYSSFNENAINGKSTPTITSTSDAVTAINSPSDLVSFAKKSYESAIALYVNSVSLQINNKKEYISSPTIVFTNDDYINNSIQANSSASNLNTIAQNFYMQNYLTNQSGFTTNTRRRNSTNVFYDFKSNKISFNPTNTTGDTDWIKQNLQNSINSIYILSNFTDLTNLYSDGNWTDKTGIDKIANDIWNNSWNSSQYNFSSNSNNIACYENPSEVQDYYKFLITLEYLLDYDVQNNKFTWSNLITFLNDATKNNGKALVGWINQSSVKTNPDFGLNKESTQISDIATVQTKVQTDSQFNGDPLLLTKITPYSWFGAPNYYSSTPTQQQTLQYSADKNYWYTSPTLKSNTNNPSAGFVGFQFQRSSSLGTNNELPNESFENSTYTNSPTTTASKISYLGSLYNFGSRANIIEYVKTKLAVVSDLKNFYDNNLLNPGLPIKQETKEKIENIIQSVSTNSSKVVELTNAIVDLLSDTAQVPENCFTRMEGMPIWNSDGTTLFSVDSEETDYIVKNQYIVTQFNYQDVQNLLTQDGSLNTGNTGYLGLNPTTFFNCIVDLAMNSTTLQDAAYNNMFEKIGSVSVYDYRLINFIEKVYISNYDDWKEILDL</sequence>
<comment type="similarity">
    <text evidence="1">Belongs to the MG307/MG309/MG338 family.</text>
</comment>
<evidence type="ECO:0000313" key="4">
    <source>
        <dbReference type="Proteomes" id="UP000824247"/>
    </source>
</evidence>
<name>A0A9E2NVX7_9BACT</name>